<dbReference type="AlphaFoldDB" id="A0AB39YM15"/>
<protein>
    <submittedName>
        <fullName evidence="1">Uncharacterized protein</fullName>
    </submittedName>
</protein>
<sequence>MAERFTITVEGIPADFTLWPGTTSWLAAGSVGGFGVVIDAQGTPNPPKAVRLTRVSDVEPLLQARRAALKALRGEA</sequence>
<organism evidence="1">
    <name type="scientific">Paenarthrobacter sp. AMU7</name>
    <dbReference type="NCBI Taxonomy" id="3162492"/>
    <lineage>
        <taxon>Bacteria</taxon>
        <taxon>Bacillati</taxon>
        <taxon>Actinomycetota</taxon>
        <taxon>Actinomycetes</taxon>
        <taxon>Micrococcales</taxon>
        <taxon>Micrococcaceae</taxon>
        <taxon>Paenarthrobacter</taxon>
    </lineage>
</organism>
<accession>A0AB39YM15</accession>
<dbReference type="RefSeq" id="WP_369745244.1">
    <property type="nucleotide sequence ID" value="NZ_CP165735.1"/>
</dbReference>
<proteinExistence type="predicted"/>
<name>A0AB39YM15_9MICC</name>
<evidence type="ECO:0000313" key="1">
    <source>
        <dbReference type="EMBL" id="XDV70948.1"/>
    </source>
</evidence>
<gene>
    <name evidence="1" type="ORF">ABQM86_18585</name>
</gene>
<dbReference type="EMBL" id="CP165735">
    <property type="protein sequence ID" value="XDV70948.1"/>
    <property type="molecule type" value="Genomic_DNA"/>
</dbReference>
<reference evidence="1" key="1">
    <citation type="submission" date="2024-07" db="EMBL/GenBank/DDBJ databases">
        <authorList>
            <person name="Li J."/>
            <person name="Wei H."/>
            <person name="Ma J."/>
        </authorList>
    </citation>
    <scope>NUCLEOTIDE SEQUENCE</scope>
    <source>
        <strain evidence="1">AMU7</strain>
    </source>
</reference>